<dbReference type="AlphaFoldDB" id="A0A1U7LSH0"/>
<dbReference type="EMBL" id="LXFE01000353">
    <property type="protein sequence ID" value="OLL25594.1"/>
    <property type="molecule type" value="Genomic_DNA"/>
</dbReference>
<feature type="transmembrane region" description="Helical" evidence="2">
    <location>
        <begin position="14"/>
        <end position="36"/>
    </location>
</feature>
<proteinExistence type="predicted"/>
<sequence length="98" mass="11202">MQFPVFHHQGDFKPVRTCIFVLSLFLLSLLAFRNYLPVGYYSFRSPSQELTQESAQELAQESAQDSVQESAEDSVQQSTQKSVRIFIGILTTYDKFGE</sequence>
<keyword evidence="2" id="KW-1133">Transmembrane helix</keyword>
<name>A0A1U7LSH0_NEOID</name>
<accession>A0A1U7LSH0</accession>
<dbReference type="Proteomes" id="UP000186594">
    <property type="component" value="Unassembled WGS sequence"/>
</dbReference>
<evidence type="ECO:0000313" key="4">
    <source>
        <dbReference type="Proteomes" id="UP000186594"/>
    </source>
</evidence>
<feature type="region of interest" description="Disordered" evidence="1">
    <location>
        <begin position="52"/>
        <end position="80"/>
    </location>
</feature>
<feature type="non-terminal residue" evidence="3">
    <location>
        <position position="98"/>
    </location>
</feature>
<keyword evidence="2" id="KW-0472">Membrane</keyword>
<evidence type="ECO:0000313" key="3">
    <source>
        <dbReference type="EMBL" id="OLL25594.1"/>
    </source>
</evidence>
<evidence type="ECO:0000256" key="2">
    <source>
        <dbReference type="SAM" id="Phobius"/>
    </source>
</evidence>
<keyword evidence="4" id="KW-1185">Reference proteome</keyword>
<reference evidence="3 4" key="1">
    <citation type="submission" date="2016-04" db="EMBL/GenBank/DDBJ databases">
        <title>Evolutionary innovation and constraint leading to complex multicellularity in the Ascomycota.</title>
        <authorList>
            <person name="Cisse O."/>
            <person name="Nguyen A."/>
            <person name="Hewitt D.A."/>
            <person name="Jedd G."/>
            <person name="Stajich J.E."/>
        </authorList>
    </citation>
    <scope>NUCLEOTIDE SEQUENCE [LARGE SCALE GENOMIC DNA]</scope>
    <source>
        <strain evidence="3 4">DAH-3</strain>
    </source>
</reference>
<protein>
    <submittedName>
        <fullName evidence="3">Uncharacterized protein</fullName>
    </submittedName>
</protein>
<organism evidence="3 4">
    <name type="scientific">Neolecta irregularis (strain DAH-3)</name>
    <dbReference type="NCBI Taxonomy" id="1198029"/>
    <lineage>
        <taxon>Eukaryota</taxon>
        <taxon>Fungi</taxon>
        <taxon>Dikarya</taxon>
        <taxon>Ascomycota</taxon>
        <taxon>Taphrinomycotina</taxon>
        <taxon>Neolectales</taxon>
        <taxon>Neolectaceae</taxon>
        <taxon>Neolecta</taxon>
    </lineage>
</organism>
<keyword evidence="2" id="KW-0812">Transmembrane</keyword>
<evidence type="ECO:0000256" key="1">
    <source>
        <dbReference type="SAM" id="MobiDB-lite"/>
    </source>
</evidence>
<gene>
    <name evidence="3" type="ORF">NEOLI_005304</name>
</gene>
<comment type="caution">
    <text evidence="3">The sequence shown here is derived from an EMBL/GenBank/DDBJ whole genome shotgun (WGS) entry which is preliminary data.</text>
</comment>